<keyword evidence="5 7" id="KW-1133">Transmembrane helix</keyword>
<proteinExistence type="inferred from homology"/>
<feature type="domain" description="Mechanosensitive ion channel MscS C-terminal" evidence="9">
    <location>
        <begin position="190"/>
        <end position="277"/>
    </location>
</feature>
<organism evidence="11 12">
    <name type="scientific">Plebeiibacterium sediminum</name>
    <dbReference type="NCBI Taxonomy" id="2992112"/>
    <lineage>
        <taxon>Bacteria</taxon>
        <taxon>Pseudomonadati</taxon>
        <taxon>Bacteroidota</taxon>
        <taxon>Bacteroidia</taxon>
        <taxon>Marinilabiliales</taxon>
        <taxon>Marinilabiliaceae</taxon>
        <taxon>Plebeiibacterium</taxon>
    </lineage>
</organism>
<dbReference type="PANTHER" id="PTHR30460">
    <property type="entry name" value="MODERATE CONDUCTANCE MECHANOSENSITIVE CHANNEL YBIO"/>
    <property type="match status" value="1"/>
</dbReference>
<name>A0AAE3M785_9BACT</name>
<keyword evidence="4 7" id="KW-0812">Transmembrane</keyword>
<evidence type="ECO:0000256" key="6">
    <source>
        <dbReference type="ARBA" id="ARBA00023136"/>
    </source>
</evidence>
<dbReference type="InterPro" id="IPR006685">
    <property type="entry name" value="MscS_channel_2nd"/>
</dbReference>
<reference evidence="11" key="1">
    <citation type="submission" date="2022-10" db="EMBL/GenBank/DDBJ databases">
        <authorList>
            <person name="Yu W.X."/>
        </authorList>
    </citation>
    <scope>NUCLEOTIDE SEQUENCE</scope>
    <source>
        <strain evidence="11">AAT</strain>
    </source>
</reference>
<dbReference type="SUPFAM" id="SSF82861">
    <property type="entry name" value="Mechanosensitive channel protein MscS (YggB), transmembrane region"/>
    <property type="match status" value="1"/>
</dbReference>
<dbReference type="Pfam" id="PF00924">
    <property type="entry name" value="MS_channel_2nd"/>
    <property type="match status" value="1"/>
</dbReference>
<dbReference type="GO" id="GO:0008381">
    <property type="term" value="F:mechanosensitive monoatomic ion channel activity"/>
    <property type="evidence" value="ECO:0007669"/>
    <property type="project" value="InterPro"/>
</dbReference>
<dbReference type="InterPro" id="IPR010920">
    <property type="entry name" value="LSM_dom_sf"/>
</dbReference>
<dbReference type="InterPro" id="IPR011066">
    <property type="entry name" value="MscS_channel_C_sf"/>
</dbReference>
<feature type="domain" description="Mechanosensitive ion channel MscS" evidence="8">
    <location>
        <begin position="120"/>
        <end position="180"/>
    </location>
</feature>
<dbReference type="InterPro" id="IPR011014">
    <property type="entry name" value="MscS_channel_TM-2"/>
</dbReference>
<dbReference type="EMBL" id="JAPDPJ010000046">
    <property type="protein sequence ID" value="MCW3788202.1"/>
    <property type="molecule type" value="Genomic_DNA"/>
</dbReference>
<dbReference type="InterPro" id="IPR045276">
    <property type="entry name" value="YbiO_bact"/>
</dbReference>
<dbReference type="SUPFAM" id="SSF82689">
    <property type="entry name" value="Mechanosensitive channel protein MscS (YggB), C-terminal domain"/>
    <property type="match status" value="1"/>
</dbReference>
<feature type="transmembrane region" description="Helical" evidence="7">
    <location>
        <begin position="73"/>
        <end position="92"/>
    </location>
</feature>
<evidence type="ECO:0000313" key="12">
    <source>
        <dbReference type="Proteomes" id="UP001209229"/>
    </source>
</evidence>
<dbReference type="InterPro" id="IPR049142">
    <property type="entry name" value="MS_channel_1st"/>
</dbReference>
<evidence type="ECO:0000256" key="2">
    <source>
        <dbReference type="ARBA" id="ARBA00008017"/>
    </source>
</evidence>
<comment type="subcellular location">
    <subcellularLocation>
        <location evidence="1">Cell membrane</location>
        <topology evidence="1">Multi-pass membrane protein</topology>
    </subcellularLocation>
</comment>
<evidence type="ECO:0000256" key="1">
    <source>
        <dbReference type="ARBA" id="ARBA00004651"/>
    </source>
</evidence>
<protein>
    <submittedName>
        <fullName evidence="11">Mechanosensitive ion channel family protein</fullName>
    </submittedName>
</protein>
<dbReference type="Pfam" id="PF21088">
    <property type="entry name" value="MS_channel_1st"/>
    <property type="match status" value="1"/>
</dbReference>
<feature type="domain" description="Mechanosensitive ion channel transmembrane helices 2/3" evidence="10">
    <location>
        <begin position="78"/>
        <end position="118"/>
    </location>
</feature>
<evidence type="ECO:0000256" key="7">
    <source>
        <dbReference type="SAM" id="Phobius"/>
    </source>
</evidence>
<dbReference type="Proteomes" id="UP001209229">
    <property type="component" value="Unassembled WGS sequence"/>
</dbReference>
<evidence type="ECO:0000259" key="10">
    <source>
        <dbReference type="Pfam" id="PF21088"/>
    </source>
</evidence>
<dbReference type="Pfam" id="PF21082">
    <property type="entry name" value="MS_channel_3rd"/>
    <property type="match status" value="1"/>
</dbReference>
<comment type="caution">
    <text evidence="11">The sequence shown here is derived from an EMBL/GenBank/DDBJ whole genome shotgun (WGS) entry which is preliminary data.</text>
</comment>
<dbReference type="PANTHER" id="PTHR30460:SF0">
    <property type="entry name" value="MODERATE CONDUCTANCE MECHANOSENSITIVE CHANNEL YBIO"/>
    <property type="match status" value="1"/>
</dbReference>
<dbReference type="Gene3D" id="2.30.30.60">
    <property type="match status" value="1"/>
</dbReference>
<comment type="similarity">
    <text evidence="2">Belongs to the MscS (TC 1.A.23) family.</text>
</comment>
<sequence length="303" mass="33955">MNKEILIELFEKLQKWLLTELPVVIGLTVLLILSLKIFTITINKITKTLIKKAGNNNGVDVEETEKRINTLMGIIRGVVKIILIVTYAIIVLEKLGLNIAPILASAGIIGLAVGFGAQELVRDVISGFFILLEDQIRTGDVAIINGTEGWVEKIELRTITLRDISGIVHIFQNGKINTLSNRTKEWSAAVFDVGVAYKEDVSEVMSIIKEVGDELKSDVVFQNKIIEPIEILGLDQFADSALVIKARIKTKPSQQWAVKREFNKRLKISFDERKIEIPFPHTTIYWGEKISPLNLNVNNNKTN</sequence>
<dbReference type="AlphaFoldDB" id="A0AAE3M785"/>
<dbReference type="Gene3D" id="1.10.287.1260">
    <property type="match status" value="1"/>
</dbReference>
<accession>A0AAE3M785</accession>
<dbReference type="SUPFAM" id="SSF50182">
    <property type="entry name" value="Sm-like ribonucleoproteins"/>
    <property type="match status" value="1"/>
</dbReference>
<keyword evidence="6 7" id="KW-0472">Membrane</keyword>
<dbReference type="GO" id="GO:0005886">
    <property type="term" value="C:plasma membrane"/>
    <property type="evidence" value="ECO:0007669"/>
    <property type="project" value="UniProtKB-SubCell"/>
</dbReference>
<dbReference type="InterPro" id="IPR049278">
    <property type="entry name" value="MS_channel_C"/>
</dbReference>
<dbReference type="RefSeq" id="WP_301191763.1">
    <property type="nucleotide sequence ID" value="NZ_JAPDPJ010000046.1"/>
</dbReference>
<evidence type="ECO:0000259" key="8">
    <source>
        <dbReference type="Pfam" id="PF00924"/>
    </source>
</evidence>
<dbReference type="InterPro" id="IPR023408">
    <property type="entry name" value="MscS_beta-dom_sf"/>
</dbReference>
<evidence type="ECO:0000259" key="9">
    <source>
        <dbReference type="Pfam" id="PF21082"/>
    </source>
</evidence>
<keyword evidence="3" id="KW-1003">Cell membrane</keyword>
<dbReference type="Gene3D" id="3.30.70.100">
    <property type="match status" value="1"/>
</dbReference>
<gene>
    <name evidence="11" type="ORF">OM075_17150</name>
</gene>
<evidence type="ECO:0000256" key="3">
    <source>
        <dbReference type="ARBA" id="ARBA00022475"/>
    </source>
</evidence>
<evidence type="ECO:0000256" key="4">
    <source>
        <dbReference type="ARBA" id="ARBA00022692"/>
    </source>
</evidence>
<feature type="transmembrane region" description="Helical" evidence="7">
    <location>
        <begin position="21"/>
        <end position="42"/>
    </location>
</feature>
<feature type="transmembrane region" description="Helical" evidence="7">
    <location>
        <begin position="98"/>
        <end position="117"/>
    </location>
</feature>
<evidence type="ECO:0000256" key="5">
    <source>
        <dbReference type="ARBA" id="ARBA00022989"/>
    </source>
</evidence>
<evidence type="ECO:0000313" key="11">
    <source>
        <dbReference type="EMBL" id="MCW3788202.1"/>
    </source>
</evidence>
<keyword evidence="12" id="KW-1185">Reference proteome</keyword>